<dbReference type="OrthoDB" id="416119at2759"/>
<comment type="caution">
    <text evidence="1">The sequence shown here is derived from an EMBL/GenBank/DDBJ whole genome shotgun (WGS) entry which is preliminary data.</text>
</comment>
<protein>
    <submittedName>
        <fullName evidence="1">Uncharacterized protein</fullName>
    </submittedName>
</protein>
<name>A0A9Q1C7G7_HOLLE</name>
<organism evidence="1 2">
    <name type="scientific">Holothuria leucospilota</name>
    <name type="common">Black long sea cucumber</name>
    <name type="synonym">Mertensiothuria leucospilota</name>
    <dbReference type="NCBI Taxonomy" id="206669"/>
    <lineage>
        <taxon>Eukaryota</taxon>
        <taxon>Metazoa</taxon>
        <taxon>Echinodermata</taxon>
        <taxon>Eleutherozoa</taxon>
        <taxon>Echinozoa</taxon>
        <taxon>Holothuroidea</taxon>
        <taxon>Aspidochirotacea</taxon>
        <taxon>Aspidochirotida</taxon>
        <taxon>Holothuriidae</taxon>
        <taxon>Holothuria</taxon>
    </lineage>
</organism>
<sequence>MYSEKRGPGLWKLNCSFLKDKEYTQLINDTIHSSDLTNQCQNPALKWEFLKYQIRKVSLEYGGRKAKERRKKKL</sequence>
<dbReference type="Proteomes" id="UP001152320">
    <property type="component" value="Chromosome 6"/>
</dbReference>
<accession>A0A9Q1C7G7</accession>
<proteinExistence type="predicted"/>
<evidence type="ECO:0000313" key="2">
    <source>
        <dbReference type="Proteomes" id="UP001152320"/>
    </source>
</evidence>
<keyword evidence="2" id="KW-1185">Reference proteome</keyword>
<dbReference type="AlphaFoldDB" id="A0A9Q1C7G7"/>
<reference evidence="1" key="1">
    <citation type="submission" date="2021-10" db="EMBL/GenBank/DDBJ databases">
        <title>Tropical sea cucumber genome reveals ecological adaptation and Cuvierian tubules defense mechanism.</title>
        <authorList>
            <person name="Chen T."/>
        </authorList>
    </citation>
    <scope>NUCLEOTIDE SEQUENCE</scope>
    <source>
        <strain evidence="1">Nanhai2018</strain>
        <tissue evidence="1">Muscle</tissue>
    </source>
</reference>
<gene>
    <name evidence="1" type="ORF">HOLleu_13674</name>
</gene>
<evidence type="ECO:0000313" key="1">
    <source>
        <dbReference type="EMBL" id="KAJ8039623.1"/>
    </source>
</evidence>
<dbReference type="EMBL" id="JAIZAY010000006">
    <property type="protein sequence ID" value="KAJ8039623.1"/>
    <property type="molecule type" value="Genomic_DNA"/>
</dbReference>